<dbReference type="Pfam" id="PF08457">
    <property type="entry name" value="Sfi1"/>
    <property type="match status" value="1"/>
</dbReference>
<proteinExistence type="predicted"/>
<evidence type="ECO:0000259" key="2">
    <source>
        <dbReference type="Pfam" id="PF08457"/>
    </source>
</evidence>
<feature type="region of interest" description="Disordered" evidence="1">
    <location>
        <begin position="161"/>
        <end position="239"/>
    </location>
</feature>
<evidence type="ECO:0000256" key="1">
    <source>
        <dbReference type="SAM" id="MobiDB-lite"/>
    </source>
</evidence>
<feature type="region of interest" description="Disordered" evidence="1">
    <location>
        <begin position="262"/>
        <end position="282"/>
    </location>
</feature>
<reference evidence="3 4" key="1">
    <citation type="submission" date="2017-10" db="EMBL/GenBank/DDBJ databases">
        <title>Comparative genomics in systemic dimorphic fungi from Ajellomycetaceae.</title>
        <authorList>
            <person name="Munoz J.F."/>
            <person name="Mcewen J.G."/>
            <person name="Clay O.K."/>
            <person name="Cuomo C.A."/>
        </authorList>
    </citation>
    <scope>NUCLEOTIDE SEQUENCE [LARGE SCALE GENOMIC DNA]</scope>
    <source>
        <strain evidence="3 4">UAMH5409</strain>
    </source>
</reference>
<dbReference type="OrthoDB" id="5215300at2759"/>
<accession>A0A2B7XKC4</accession>
<dbReference type="Proteomes" id="UP000223968">
    <property type="component" value="Unassembled WGS sequence"/>
</dbReference>
<name>A0A2B7XKC4_9EURO</name>
<dbReference type="InterPro" id="IPR013665">
    <property type="entry name" value="Sfi1_dom"/>
</dbReference>
<sequence>MHPPLDHQAVPDEQLSLTDYDVNILLQIINRAEQQPDAHRLPFRAIFAAYDAVLSENGIEKETDRTYLRFLFQLGGKSVPGEKLSDKFEALLARMGIFLDYGDGRGGGLVEENVAADTQSNYAQGEEEHAQEWWPNGYSYAAQRGRRPRRASFNSMYDAANETTRGSIHRPSSRSSVSRLELGTRASSASPSGRREALRYTAAPAPLDAGGRVTAKKELRNNHRPSQPGSIINKSTQPYVNPELQFSGINKTKTENHIKTNRLSFDSNEGSIDDEPLDSPSENGDLIPKAQLPPELLYQPSLSHLLRDASTFNMYRQRGAVRQIFAQWAESAKRRQEAFKHMQNIAIRHDALTLLRQGFDTWQGVLQQKRQEAQTERFFKHLEKRAARARDLYLLTKAFTHWAQVASDEIERTSKARRHILCIKYFNAWREITAVNEMKAQRLAMMKPFKAWKTKLQLIRRYEVSAVAIYEENLGREVYWKWFWSFCDRRAPQWRDYRLKNKSLLCWLRALRTQRERDHDIDVSNKQVWLQGTFYKWYQRSRDIVSAQQQAESRWKVGQVGTCFSEWRIRSILDPIADRVTNSVNSRILRSAINTWAVQTRMSRQAQKVDRLRIMRNTWTSWNDNLRCVALSARIDERMVLQALYKWVLVARLRLMTRIHAQRVKREMLGRLTINSRGIYTRLLLHEEDFRAHRSRELLRTKIYDWREKLATQRRRDHIAMVFYAPRLEQETLDFWRYQVQHARQLDTWANDARYYFLMTRYVKQWRAATVDSSKKRRQDAYAMVRRKIKVNLATQSLSIWRSKTAAIADLERQAVEVDRNKLFKSATELFDTWRQAMARRGVNVRDSDIYFNRQLAYNYLTRMVGLFTKLRAQDERASQFEVIHASSLAITQLRKLSLRIFQLRTSLETADALNERTLRKHVRNMFRHWHNKTREKLGDREDGYGYLDDRDVLPFPVTTPTPVTDGYTSYSIPPTPALDTNNLWHSTDHSQNLDISDLGPLPSFTPASATTTAVTAARTPVPTPGYLNSPSKRAARARALAQQVSTTPATPVRTPFAARLRAQQQQQHAQVRTEPRQVVPGSAMGSAKVRRRSSLGVNVRFAGVDGFDDSDRDRGVSGEGSGDGDDEGDGGDGIESPTEGRSRNR</sequence>
<dbReference type="AlphaFoldDB" id="A0A2B7XKC4"/>
<protein>
    <recommendedName>
        <fullName evidence="2">Sfi1 spindle body domain-containing protein</fullName>
    </recommendedName>
</protein>
<evidence type="ECO:0000313" key="3">
    <source>
        <dbReference type="EMBL" id="PGH09389.1"/>
    </source>
</evidence>
<feature type="compositionally biased region" description="Low complexity" evidence="1">
    <location>
        <begin position="1061"/>
        <end position="1071"/>
    </location>
</feature>
<comment type="caution">
    <text evidence="3">The sequence shown here is derived from an EMBL/GenBank/DDBJ whole genome shotgun (WGS) entry which is preliminary data.</text>
</comment>
<feature type="domain" description="Sfi1 spindle body" evidence="2">
    <location>
        <begin position="366"/>
        <end position="934"/>
    </location>
</feature>
<feature type="compositionally biased region" description="Acidic residues" evidence="1">
    <location>
        <begin position="1123"/>
        <end position="1133"/>
    </location>
</feature>
<dbReference type="EMBL" id="PDNB01000093">
    <property type="protein sequence ID" value="PGH09389.1"/>
    <property type="molecule type" value="Genomic_DNA"/>
</dbReference>
<keyword evidence="4" id="KW-1185">Reference proteome</keyword>
<evidence type="ECO:0000313" key="4">
    <source>
        <dbReference type="Proteomes" id="UP000223968"/>
    </source>
</evidence>
<organism evidence="3 4">
    <name type="scientific">Helicocarpus griseus UAMH5409</name>
    <dbReference type="NCBI Taxonomy" id="1447875"/>
    <lineage>
        <taxon>Eukaryota</taxon>
        <taxon>Fungi</taxon>
        <taxon>Dikarya</taxon>
        <taxon>Ascomycota</taxon>
        <taxon>Pezizomycotina</taxon>
        <taxon>Eurotiomycetes</taxon>
        <taxon>Eurotiomycetidae</taxon>
        <taxon>Onygenales</taxon>
        <taxon>Ajellomycetaceae</taxon>
        <taxon>Helicocarpus</taxon>
    </lineage>
</organism>
<feature type="compositionally biased region" description="Polar residues" evidence="1">
    <location>
        <begin position="224"/>
        <end position="239"/>
    </location>
</feature>
<dbReference type="STRING" id="1447875.A0A2B7XKC4"/>
<gene>
    <name evidence="3" type="ORF">AJ79_05701</name>
</gene>
<feature type="region of interest" description="Disordered" evidence="1">
    <location>
        <begin position="1061"/>
        <end position="1146"/>
    </location>
</feature>